<evidence type="ECO:0000313" key="6">
    <source>
        <dbReference type="EMBL" id="PKC08801.1"/>
    </source>
</evidence>
<dbReference type="VEuPathDB" id="FungiDB:RhiirFUN_011864"/>
<evidence type="ECO:0000313" key="7">
    <source>
        <dbReference type="Proteomes" id="UP000232722"/>
    </source>
</evidence>
<dbReference type="EMBL" id="LLXJ01000514">
    <property type="protein sequence ID" value="PKC08801.1"/>
    <property type="molecule type" value="Genomic_DNA"/>
</dbReference>
<keyword evidence="5" id="KW-0131">Cell cycle</keyword>
<sequence length="97" mass="11527">MVHICILDGRFNHAHLRHTRHLDHIDNWENHKLPDDEIAVPLKHQPPLTEDNDDFNNLLPEQLKSENKKWTDLALDFLNDEPQQLQNQNPQQSQQIQ</sequence>
<evidence type="ECO:0000256" key="3">
    <source>
        <dbReference type="ARBA" id="ARBA00022776"/>
    </source>
</evidence>
<proteinExistence type="inferred from homology"/>
<reference evidence="6 7" key="2">
    <citation type="submission" date="2017-09" db="EMBL/GenBank/DDBJ databases">
        <title>Extensive intraspecific genome diversity in a model arbuscular mycorrhizal fungus.</title>
        <authorList>
            <person name="Chen E.C."/>
            <person name="Morin E."/>
            <person name="Beaudet D."/>
            <person name="Noel J."/>
            <person name="Ndikumana S."/>
            <person name="Charron P."/>
            <person name="St-Onge C."/>
            <person name="Giorgi J."/>
            <person name="Grigoriev I.V."/>
            <person name="Roux C."/>
            <person name="Martin F.M."/>
            <person name="Corradi N."/>
        </authorList>
    </citation>
    <scope>NUCLEOTIDE SEQUENCE [LARGE SCALE GENOMIC DNA]</scope>
    <source>
        <strain evidence="6 7">A5</strain>
    </source>
</reference>
<organism evidence="6 7">
    <name type="scientific">Rhizophagus irregularis</name>
    <dbReference type="NCBI Taxonomy" id="588596"/>
    <lineage>
        <taxon>Eukaryota</taxon>
        <taxon>Fungi</taxon>
        <taxon>Fungi incertae sedis</taxon>
        <taxon>Mucoromycota</taxon>
        <taxon>Glomeromycotina</taxon>
        <taxon>Glomeromycetes</taxon>
        <taxon>Glomerales</taxon>
        <taxon>Glomeraceae</taxon>
        <taxon>Rhizophagus</taxon>
    </lineage>
</organism>
<comment type="similarity">
    <text evidence="1">Belongs to the APC13 family.</text>
</comment>
<evidence type="ECO:0000256" key="2">
    <source>
        <dbReference type="ARBA" id="ARBA00022618"/>
    </source>
</evidence>
<gene>
    <name evidence="6" type="ORF">RhiirA5_499708</name>
</gene>
<protein>
    <submittedName>
        <fullName evidence="6">Uncharacterized protein</fullName>
    </submittedName>
</protein>
<dbReference type="InterPro" id="IPR008401">
    <property type="entry name" value="Apc13"/>
</dbReference>
<evidence type="ECO:0000256" key="4">
    <source>
        <dbReference type="ARBA" id="ARBA00022786"/>
    </source>
</evidence>
<keyword evidence="2" id="KW-0132">Cell division</keyword>
<dbReference type="VEuPathDB" id="FungiDB:RhiirA1_420529"/>
<accession>A0A2I1EB45</accession>
<reference evidence="6 7" key="1">
    <citation type="submission" date="2016-04" db="EMBL/GenBank/DDBJ databases">
        <title>Genome analyses suggest a sexual origin of heterokaryosis in a supposedly ancient asexual fungus.</title>
        <authorList>
            <person name="Ropars J."/>
            <person name="Sedzielewska K."/>
            <person name="Noel J."/>
            <person name="Charron P."/>
            <person name="Farinelli L."/>
            <person name="Marton T."/>
            <person name="Kruger M."/>
            <person name="Pelin A."/>
            <person name="Brachmann A."/>
            <person name="Corradi N."/>
        </authorList>
    </citation>
    <scope>NUCLEOTIDE SEQUENCE [LARGE SCALE GENOMIC DNA]</scope>
    <source>
        <strain evidence="6 7">A5</strain>
    </source>
</reference>
<dbReference type="Pfam" id="PF05839">
    <property type="entry name" value="Apc13p"/>
    <property type="match status" value="1"/>
</dbReference>
<evidence type="ECO:0000256" key="5">
    <source>
        <dbReference type="ARBA" id="ARBA00023306"/>
    </source>
</evidence>
<dbReference type="GO" id="GO:0005680">
    <property type="term" value="C:anaphase-promoting complex"/>
    <property type="evidence" value="ECO:0007669"/>
    <property type="project" value="InterPro"/>
</dbReference>
<keyword evidence="3" id="KW-0498">Mitosis</keyword>
<dbReference type="OrthoDB" id="2351920at2759"/>
<dbReference type="Proteomes" id="UP000232722">
    <property type="component" value="Unassembled WGS sequence"/>
</dbReference>
<evidence type="ECO:0000256" key="1">
    <source>
        <dbReference type="ARBA" id="ARBA00006940"/>
    </source>
</evidence>
<dbReference type="GO" id="GO:0051301">
    <property type="term" value="P:cell division"/>
    <property type="evidence" value="ECO:0007669"/>
    <property type="project" value="UniProtKB-KW"/>
</dbReference>
<name>A0A2I1EB45_9GLOM</name>
<keyword evidence="4" id="KW-0833">Ubl conjugation pathway</keyword>
<dbReference type="AlphaFoldDB" id="A0A2I1EB45"/>
<dbReference type="VEuPathDB" id="FungiDB:FUN_014726"/>
<comment type="caution">
    <text evidence="6">The sequence shown here is derived from an EMBL/GenBank/DDBJ whole genome shotgun (WGS) entry which is preliminary data.</text>
</comment>